<dbReference type="EMBL" id="CAJFCV020000001">
    <property type="protein sequence ID" value="CAG9082144.1"/>
    <property type="molecule type" value="Genomic_DNA"/>
</dbReference>
<dbReference type="Pfam" id="PF00112">
    <property type="entry name" value="Peptidase_C1"/>
    <property type="match status" value="1"/>
</dbReference>
<evidence type="ECO:0000256" key="1">
    <source>
        <dbReference type="ARBA" id="ARBA00008455"/>
    </source>
</evidence>
<comment type="similarity">
    <text evidence="1">Belongs to the peptidase C1 family.</text>
</comment>
<evidence type="ECO:0000313" key="4">
    <source>
        <dbReference type="EMBL" id="CAD5208600.1"/>
    </source>
</evidence>
<dbReference type="SUPFAM" id="SSF54001">
    <property type="entry name" value="Cysteine proteinases"/>
    <property type="match status" value="1"/>
</dbReference>
<organism evidence="5 7">
    <name type="scientific">Bursaphelenchus xylophilus</name>
    <name type="common">Pinewood nematode worm</name>
    <name type="synonym">Aphelenchoides xylophilus</name>
    <dbReference type="NCBI Taxonomy" id="6326"/>
    <lineage>
        <taxon>Eukaryota</taxon>
        <taxon>Metazoa</taxon>
        <taxon>Ecdysozoa</taxon>
        <taxon>Nematoda</taxon>
        <taxon>Chromadorea</taxon>
        <taxon>Rhabditida</taxon>
        <taxon>Tylenchina</taxon>
        <taxon>Tylenchomorpha</taxon>
        <taxon>Aphelenchoidea</taxon>
        <taxon>Aphelenchoididae</taxon>
        <taxon>Bursaphelenchus</taxon>
    </lineage>
</organism>
<dbReference type="PRINTS" id="PR00705">
    <property type="entry name" value="PAPAIN"/>
</dbReference>
<dbReference type="SMART" id="SM00645">
    <property type="entry name" value="Pept_C1"/>
    <property type="match status" value="1"/>
</dbReference>
<evidence type="ECO:0000256" key="2">
    <source>
        <dbReference type="SAM" id="SignalP"/>
    </source>
</evidence>
<dbReference type="OrthoDB" id="10058785at2759"/>
<dbReference type="Proteomes" id="UP000095284">
    <property type="component" value="Unplaced"/>
</dbReference>
<evidence type="ECO:0000313" key="6">
    <source>
        <dbReference type="Proteomes" id="UP000659654"/>
    </source>
</evidence>
<dbReference type="EMBL" id="CAJFDI010000001">
    <property type="protein sequence ID" value="CAD5208600.1"/>
    <property type="molecule type" value="Genomic_DNA"/>
</dbReference>
<dbReference type="GO" id="GO:0006508">
    <property type="term" value="P:proteolysis"/>
    <property type="evidence" value="ECO:0007669"/>
    <property type="project" value="InterPro"/>
</dbReference>
<feature type="domain" description="Peptidase C1A papain C-terminal" evidence="3">
    <location>
        <begin position="25"/>
        <end position="274"/>
    </location>
</feature>
<reference evidence="7" key="1">
    <citation type="submission" date="2016-11" db="UniProtKB">
        <authorList>
            <consortium name="WormBaseParasite"/>
        </authorList>
    </citation>
    <scope>IDENTIFICATION</scope>
</reference>
<dbReference type="WBParaSite" id="BXY_0484600.1">
    <property type="protein sequence ID" value="BXY_0484600.1"/>
    <property type="gene ID" value="BXY_0484600"/>
</dbReference>
<sequence>MSAGFAFFVILALVAQLVLTSLDPIPESFEAAEKWPECADVINHIWNQGQCNSCWAVATAGAISDRICIATKGRIKVNISAIHMVDCDGKGCGCGDYPLKGEQGFIKHGLPTGGDYHSNQGCQPYPVAMSDEILDFKSAQLFQGTQCSFKCRPGYNRTYEEDLFFGKEVVSFTAKNDSLVESMQHELMKNGPFTITMIIYSDFGQYNHGIYRPGPNVTKSGYHAVRLIGWGVENGTKFWRVANSWGPNNKEHGFFRIVRGINCAEFEQYPSAVTIDTDRLPW</sequence>
<dbReference type="Proteomes" id="UP000582659">
    <property type="component" value="Unassembled WGS sequence"/>
</dbReference>
<dbReference type="PANTHER" id="PTHR12411">
    <property type="entry name" value="CYSTEINE PROTEASE FAMILY C1-RELATED"/>
    <property type="match status" value="1"/>
</dbReference>
<proteinExistence type="inferred from homology"/>
<dbReference type="InterPro" id="IPR025660">
    <property type="entry name" value="Pept_his_AS"/>
</dbReference>
<dbReference type="GO" id="GO:0008234">
    <property type="term" value="F:cysteine-type peptidase activity"/>
    <property type="evidence" value="ECO:0007669"/>
    <property type="project" value="InterPro"/>
</dbReference>
<keyword evidence="2" id="KW-0732">Signal</keyword>
<reference evidence="4" key="2">
    <citation type="submission" date="2020-09" db="EMBL/GenBank/DDBJ databases">
        <authorList>
            <person name="Kikuchi T."/>
        </authorList>
    </citation>
    <scope>NUCLEOTIDE SEQUENCE</scope>
    <source>
        <strain evidence="4">Ka4C1</strain>
    </source>
</reference>
<dbReference type="eggNOG" id="KOG1543">
    <property type="taxonomic scope" value="Eukaryota"/>
</dbReference>
<dbReference type="InterPro" id="IPR000668">
    <property type="entry name" value="Peptidase_C1A_C"/>
</dbReference>
<protein>
    <submittedName>
        <fullName evidence="4">(pine wood nematode) hypothetical protein</fullName>
    </submittedName>
    <submittedName>
        <fullName evidence="7">Pept_C1 domain-containing protein</fullName>
    </submittedName>
</protein>
<accession>A0A1I7RVT4</accession>
<dbReference type="SMR" id="A0A1I7RVT4"/>
<dbReference type="Gene3D" id="3.90.70.10">
    <property type="entry name" value="Cysteine proteinases"/>
    <property type="match status" value="1"/>
</dbReference>
<keyword evidence="6" id="KW-1185">Reference proteome</keyword>
<evidence type="ECO:0000313" key="7">
    <source>
        <dbReference type="WBParaSite" id="BXY_0484600.1"/>
    </source>
</evidence>
<dbReference type="AlphaFoldDB" id="A0A1I7RVT4"/>
<feature type="chain" id="PRO_5035399610" evidence="2">
    <location>
        <begin position="21"/>
        <end position="282"/>
    </location>
</feature>
<dbReference type="InterPro" id="IPR038765">
    <property type="entry name" value="Papain-like_cys_pep_sf"/>
</dbReference>
<feature type="signal peptide" evidence="2">
    <location>
        <begin position="1"/>
        <end position="20"/>
    </location>
</feature>
<dbReference type="PROSITE" id="PS00639">
    <property type="entry name" value="THIOL_PROTEASE_HIS"/>
    <property type="match status" value="1"/>
</dbReference>
<evidence type="ECO:0000259" key="3">
    <source>
        <dbReference type="SMART" id="SM00645"/>
    </source>
</evidence>
<name>A0A1I7RVT4_BURXY</name>
<evidence type="ECO:0000313" key="5">
    <source>
        <dbReference type="Proteomes" id="UP000095284"/>
    </source>
</evidence>
<gene>
    <name evidence="4" type="ORF">BXYJ_LOCUS836</name>
</gene>
<dbReference type="Proteomes" id="UP000659654">
    <property type="component" value="Unassembled WGS sequence"/>
</dbReference>
<dbReference type="InterPro" id="IPR013128">
    <property type="entry name" value="Peptidase_C1A"/>
</dbReference>